<gene>
    <name evidence="1" type="ORF">CUV01_04695</name>
</gene>
<reference evidence="1 2" key="1">
    <citation type="submission" date="2017-12" db="EMBL/GenBank/DDBJ databases">
        <authorList>
            <person name="Hurst M.R.H."/>
        </authorList>
    </citation>
    <scope>NUCLEOTIDE SEQUENCE [LARGE SCALE GENOMIC DNA]</scope>
    <source>
        <strain evidence="1 2">BM15</strain>
    </source>
</reference>
<dbReference type="OrthoDB" id="7844595at2"/>
<dbReference type="Proteomes" id="UP000233742">
    <property type="component" value="Chromosome"/>
</dbReference>
<evidence type="ECO:0000313" key="2">
    <source>
        <dbReference type="Proteomes" id="UP000233742"/>
    </source>
</evidence>
<dbReference type="AlphaFoldDB" id="A0A2K9EJM4"/>
<evidence type="ECO:0000313" key="1">
    <source>
        <dbReference type="EMBL" id="AUH35220.1"/>
    </source>
</evidence>
<name>A0A2K9EJM4_9RHOB</name>
<dbReference type="EMBL" id="CP025408">
    <property type="protein sequence ID" value="AUH35220.1"/>
    <property type="molecule type" value="Genomic_DNA"/>
</dbReference>
<proteinExistence type="predicted"/>
<accession>A0A2K9EJM4</accession>
<organism evidence="1 2">
    <name type="scientific">Paracoccus tegillarcae</name>
    <dbReference type="NCBI Taxonomy" id="1529068"/>
    <lineage>
        <taxon>Bacteria</taxon>
        <taxon>Pseudomonadati</taxon>
        <taxon>Pseudomonadota</taxon>
        <taxon>Alphaproteobacteria</taxon>
        <taxon>Rhodobacterales</taxon>
        <taxon>Paracoccaceae</taxon>
        <taxon>Paracoccus</taxon>
    </lineage>
</organism>
<dbReference type="KEGG" id="paro:CUV01_04695"/>
<sequence length="225" mass="24675">MLTAYLFASQAGAATFTAPQGCRLEMSIQNRGCTVSQIYRCEADPAGIQHSAIFGQDGMIHMSTIDAETRWIESSNPQTGVVDTLVEQANDHASFSELLATGRDDFDFWTESNTGERLRHVGHDRLIGETVVIDGIELETTRFELNTYDGNGEVLIQRSGQQFISRANGRFYGGVEQFSDWTGDSGTTNDSPVDFSFPGQPGFGETEPKYDCDMMMARAVRGGDA</sequence>
<keyword evidence="2" id="KW-1185">Reference proteome</keyword>
<protein>
    <submittedName>
        <fullName evidence="1">Uncharacterized protein</fullName>
    </submittedName>
</protein>